<evidence type="ECO:0000256" key="3">
    <source>
        <dbReference type="ARBA" id="ARBA00023125"/>
    </source>
</evidence>
<dbReference type="RefSeq" id="WP_115361329.1">
    <property type="nucleotide sequence ID" value="NZ_QDKL01000002.1"/>
</dbReference>
<name>A0ABY0IFG3_9BACT</name>
<dbReference type="InterPro" id="IPR005119">
    <property type="entry name" value="LysR_subst-bd"/>
</dbReference>
<dbReference type="Gene3D" id="3.40.190.10">
    <property type="entry name" value="Periplasmic binding protein-like II"/>
    <property type="match status" value="2"/>
</dbReference>
<dbReference type="EMBL" id="QDKL01000002">
    <property type="protein sequence ID" value="RZF21692.1"/>
    <property type="molecule type" value="Genomic_DNA"/>
</dbReference>
<keyword evidence="4" id="KW-0804">Transcription</keyword>
<dbReference type="InterPro" id="IPR036390">
    <property type="entry name" value="WH_DNA-bd_sf"/>
</dbReference>
<protein>
    <submittedName>
        <fullName evidence="6">LysR family transcriptional regulator</fullName>
    </submittedName>
</protein>
<evidence type="ECO:0000313" key="7">
    <source>
        <dbReference type="Proteomes" id="UP000443582"/>
    </source>
</evidence>
<dbReference type="CDD" id="cd08417">
    <property type="entry name" value="PBP2_Nitroaromatics_like"/>
    <property type="match status" value="1"/>
</dbReference>
<sequence length="306" mass="35224">MNIRSFDLNLLVIFKDLFNTLSVSQTATNLGLSQPAVSHALNRLRDSLNDELFIRTARTFIPTDKAIQLGSFLETYLNELESNLFEQEGWDSHNSSKEFRVSGTAFDSFMWVPKLMESLVESAPKLKVTMKGIVLEDFLDRMIRGEIDLSFAGNLEEINNFSVETLGIHDFCIIASKSNSQYKKKISLKQYLKAGHVLYTPTEKPGSDIDNYLSSIGESRNILVKTSYLNSIPRLVEKRNMLSMVPLAYGKTVAKYFDLKLYDVPFEVSPFKHQMVWHKSRQNSSSHKWLRDYIRDSYWDFIQEVS</sequence>
<evidence type="ECO:0000313" key="6">
    <source>
        <dbReference type="EMBL" id="RZF21692.1"/>
    </source>
</evidence>
<dbReference type="InterPro" id="IPR036388">
    <property type="entry name" value="WH-like_DNA-bd_sf"/>
</dbReference>
<dbReference type="Pfam" id="PF03466">
    <property type="entry name" value="LysR_substrate"/>
    <property type="match status" value="1"/>
</dbReference>
<evidence type="ECO:0000259" key="5">
    <source>
        <dbReference type="PROSITE" id="PS50931"/>
    </source>
</evidence>
<dbReference type="Proteomes" id="UP000443582">
    <property type="component" value="Unassembled WGS sequence"/>
</dbReference>
<proteinExistence type="inferred from homology"/>
<dbReference type="InterPro" id="IPR050389">
    <property type="entry name" value="LysR-type_TF"/>
</dbReference>
<dbReference type="SUPFAM" id="SSF53850">
    <property type="entry name" value="Periplasmic binding protein-like II"/>
    <property type="match status" value="1"/>
</dbReference>
<dbReference type="SUPFAM" id="SSF46785">
    <property type="entry name" value="Winged helix' DNA-binding domain"/>
    <property type="match status" value="1"/>
</dbReference>
<keyword evidence="3" id="KW-0238">DNA-binding</keyword>
<reference evidence="7" key="1">
    <citation type="journal article" date="2019" name="Int. J. Syst. Evol. Microbiol.">
        <title>Halobacteriovorax valvorus sp. nov., a novel prokaryotic predator isolated from coastal seawater of China.</title>
        <authorList>
            <person name="Chen M.-X."/>
        </authorList>
    </citation>
    <scope>NUCLEOTIDE SEQUENCE [LARGE SCALE GENOMIC DNA]</scope>
    <source>
        <strain evidence="7">BL9</strain>
    </source>
</reference>
<comment type="similarity">
    <text evidence="1">Belongs to the LysR transcriptional regulatory family.</text>
</comment>
<dbReference type="PROSITE" id="PS50931">
    <property type="entry name" value="HTH_LYSR"/>
    <property type="match status" value="1"/>
</dbReference>
<evidence type="ECO:0000256" key="2">
    <source>
        <dbReference type="ARBA" id="ARBA00023015"/>
    </source>
</evidence>
<dbReference type="Gene3D" id="1.10.10.10">
    <property type="entry name" value="Winged helix-like DNA-binding domain superfamily/Winged helix DNA-binding domain"/>
    <property type="match status" value="1"/>
</dbReference>
<dbReference type="PANTHER" id="PTHR30118:SF15">
    <property type="entry name" value="TRANSCRIPTIONAL REGULATORY PROTEIN"/>
    <property type="match status" value="1"/>
</dbReference>
<feature type="domain" description="HTH lysR-type" evidence="5">
    <location>
        <begin position="6"/>
        <end position="63"/>
    </location>
</feature>
<comment type="caution">
    <text evidence="6">The sequence shown here is derived from an EMBL/GenBank/DDBJ whole genome shotgun (WGS) entry which is preliminary data.</text>
</comment>
<gene>
    <name evidence="6" type="ORF">DAY19_08365</name>
</gene>
<dbReference type="InterPro" id="IPR000847">
    <property type="entry name" value="LysR_HTH_N"/>
</dbReference>
<evidence type="ECO:0000256" key="1">
    <source>
        <dbReference type="ARBA" id="ARBA00009437"/>
    </source>
</evidence>
<keyword evidence="7" id="KW-1185">Reference proteome</keyword>
<keyword evidence="2" id="KW-0805">Transcription regulation</keyword>
<dbReference type="PANTHER" id="PTHR30118">
    <property type="entry name" value="HTH-TYPE TRANSCRIPTIONAL REGULATOR LEUO-RELATED"/>
    <property type="match status" value="1"/>
</dbReference>
<evidence type="ECO:0000256" key="4">
    <source>
        <dbReference type="ARBA" id="ARBA00023163"/>
    </source>
</evidence>
<accession>A0ABY0IFG3</accession>
<organism evidence="6 7">
    <name type="scientific">Halobacteriovorax vibrionivorans</name>
    <dbReference type="NCBI Taxonomy" id="2152716"/>
    <lineage>
        <taxon>Bacteria</taxon>
        <taxon>Pseudomonadati</taxon>
        <taxon>Bdellovibrionota</taxon>
        <taxon>Bacteriovoracia</taxon>
        <taxon>Bacteriovoracales</taxon>
        <taxon>Halobacteriovoraceae</taxon>
        <taxon>Halobacteriovorax</taxon>
    </lineage>
</organism>
<dbReference type="InterPro" id="IPR037402">
    <property type="entry name" value="YidZ_PBP2"/>
</dbReference>
<dbReference type="PRINTS" id="PR00039">
    <property type="entry name" value="HTHLYSR"/>
</dbReference>
<dbReference type="Pfam" id="PF00126">
    <property type="entry name" value="HTH_1"/>
    <property type="match status" value="1"/>
</dbReference>